<dbReference type="AlphaFoldDB" id="A0AAD8EZD8"/>
<reference evidence="1" key="1">
    <citation type="journal article" date="2023" name="PLoS Negl. Trop. Dis.">
        <title>A genome sequence for Biomphalaria pfeifferi, the major vector snail for the human-infecting parasite Schistosoma mansoni.</title>
        <authorList>
            <person name="Bu L."/>
            <person name="Lu L."/>
            <person name="Laidemitt M.R."/>
            <person name="Zhang S.M."/>
            <person name="Mutuku M."/>
            <person name="Mkoji G."/>
            <person name="Steinauer M."/>
            <person name="Loker E.S."/>
        </authorList>
    </citation>
    <scope>NUCLEOTIDE SEQUENCE</scope>
    <source>
        <strain evidence="1">KasaAsao</strain>
    </source>
</reference>
<keyword evidence="2" id="KW-1185">Reference proteome</keyword>
<reference evidence="1" key="2">
    <citation type="submission" date="2023-04" db="EMBL/GenBank/DDBJ databases">
        <authorList>
            <person name="Bu L."/>
            <person name="Lu L."/>
            <person name="Laidemitt M.R."/>
            <person name="Zhang S.M."/>
            <person name="Mutuku M."/>
            <person name="Mkoji G."/>
            <person name="Steinauer M."/>
            <person name="Loker E.S."/>
        </authorList>
    </citation>
    <scope>NUCLEOTIDE SEQUENCE</scope>
    <source>
        <strain evidence="1">KasaAsao</strain>
        <tissue evidence="1">Whole Snail</tissue>
    </source>
</reference>
<evidence type="ECO:0008006" key="3">
    <source>
        <dbReference type="Google" id="ProtNLM"/>
    </source>
</evidence>
<sequence length="362" mass="41200">MDDSPTCTKRIKLADPADSQLKTATDVQSQDENDGKSVVFVQHAALEDQGKHEIEVLDKDYESAISWKICTKNPGHFDFIPTAKFSQENLPEKFRDEDIYQFIKSWALLTVRLVTTFVSRDRTKKFPFFSRRGTYFSRTGTGKVTDVYHFDDEDTPCPCQECSSSKTPAKVWKAIWIMTALHVVFDDTEVESTTVDFFYEDEESKSDIVKLKGLRVVDFNLDGDWCKFECATHDLDFAQRIEDALSPMMDLGEKIQGKFEDYDDLNMAVIASHPHGCAKCITVGKWIDVRKFEKKNDNVRWTTYSYTTATCKGSSGAPVWILGTDRRHMYAYYSHVHSEGGDPTTGEPNKSGAGDVLKTWEI</sequence>
<accession>A0AAD8EZD8</accession>
<protein>
    <recommendedName>
        <fullName evidence="3">Peptidase S1 domain-containing protein</fullName>
    </recommendedName>
</protein>
<proteinExistence type="predicted"/>
<dbReference type="InterPro" id="IPR009003">
    <property type="entry name" value="Peptidase_S1_PA"/>
</dbReference>
<dbReference type="SUPFAM" id="SSF50494">
    <property type="entry name" value="Trypsin-like serine proteases"/>
    <property type="match status" value="1"/>
</dbReference>
<dbReference type="Proteomes" id="UP001233172">
    <property type="component" value="Unassembled WGS sequence"/>
</dbReference>
<gene>
    <name evidence="1" type="ORF">Bpfe_026255</name>
</gene>
<name>A0AAD8EZD8_BIOPF</name>
<dbReference type="EMBL" id="JASAOG010000200">
    <property type="protein sequence ID" value="KAK0044344.1"/>
    <property type="molecule type" value="Genomic_DNA"/>
</dbReference>
<evidence type="ECO:0000313" key="2">
    <source>
        <dbReference type="Proteomes" id="UP001233172"/>
    </source>
</evidence>
<comment type="caution">
    <text evidence="1">The sequence shown here is derived from an EMBL/GenBank/DDBJ whole genome shotgun (WGS) entry which is preliminary data.</text>
</comment>
<organism evidence="1 2">
    <name type="scientific">Biomphalaria pfeifferi</name>
    <name type="common">Bloodfluke planorb</name>
    <name type="synonym">Freshwater snail</name>
    <dbReference type="NCBI Taxonomy" id="112525"/>
    <lineage>
        <taxon>Eukaryota</taxon>
        <taxon>Metazoa</taxon>
        <taxon>Spiralia</taxon>
        <taxon>Lophotrochozoa</taxon>
        <taxon>Mollusca</taxon>
        <taxon>Gastropoda</taxon>
        <taxon>Heterobranchia</taxon>
        <taxon>Euthyneura</taxon>
        <taxon>Panpulmonata</taxon>
        <taxon>Hygrophila</taxon>
        <taxon>Lymnaeoidea</taxon>
        <taxon>Planorbidae</taxon>
        <taxon>Biomphalaria</taxon>
    </lineage>
</organism>
<evidence type="ECO:0000313" key="1">
    <source>
        <dbReference type="EMBL" id="KAK0044344.1"/>
    </source>
</evidence>